<accession>A0ABC8R4R7</accession>
<dbReference type="AlphaFoldDB" id="A0ABC8R4R7"/>
<organism evidence="1 2">
    <name type="scientific">Ilex paraguariensis</name>
    <name type="common">yerba mate</name>
    <dbReference type="NCBI Taxonomy" id="185542"/>
    <lineage>
        <taxon>Eukaryota</taxon>
        <taxon>Viridiplantae</taxon>
        <taxon>Streptophyta</taxon>
        <taxon>Embryophyta</taxon>
        <taxon>Tracheophyta</taxon>
        <taxon>Spermatophyta</taxon>
        <taxon>Magnoliopsida</taxon>
        <taxon>eudicotyledons</taxon>
        <taxon>Gunneridae</taxon>
        <taxon>Pentapetalae</taxon>
        <taxon>asterids</taxon>
        <taxon>campanulids</taxon>
        <taxon>Aquifoliales</taxon>
        <taxon>Aquifoliaceae</taxon>
        <taxon>Ilex</taxon>
    </lineage>
</organism>
<evidence type="ECO:0000313" key="2">
    <source>
        <dbReference type="Proteomes" id="UP001642360"/>
    </source>
</evidence>
<dbReference type="Proteomes" id="UP001642360">
    <property type="component" value="Unassembled WGS sequence"/>
</dbReference>
<dbReference type="EMBL" id="CAUOFW020000901">
    <property type="protein sequence ID" value="CAK9138555.1"/>
    <property type="molecule type" value="Genomic_DNA"/>
</dbReference>
<keyword evidence="2" id="KW-1185">Reference proteome</keyword>
<dbReference type="PANTHER" id="PTHR31066">
    <property type="entry name" value="OS05G0427100 PROTEIN-RELATED"/>
    <property type="match status" value="1"/>
</dbReference>
<evidence type="ECO:0000313" key="1">
    <source>
        <dbReference type="EMBL" id="CAK9138555.1"/>
    </source>
</evidence>
<dbReference type="InterPro" id="IPR053198">
    <property type="entry name" value="Gynoecium_Dev_Regulator"/>
</dbReference>
<gene>
    <name evidence="1" type="ORF">ILEXP_LOCUS5902</name>
</gene>
<protein>
    <submittedName>
        <fullName evidence="1">Uncharacterized protein</fullName>
    </submittedName>
</protein>
<comment type="caution">
    <text evidence="1">The sequence shown here is derived from an EMBL/GenBank/DDBJ whole genome shotgun (WGS) entry which is preliminary data.</text>
</comment>
<name>A0ABC8R4R7_9AQUA</name>
<sequence>MLEEHDSVVGSPTHSRVRLFLFPVKSESLRSVLLDLKAESWFSDALKSTRINQKGRNDDSGLDCLGFSDSSGECQVESGEGRSGLELGSSSMPESMVLETSSSFGSTTSSASMSNLPPIGAHGEDGVVNLQDTKVKVASPGPIESECLVQVLMIGKYSDVEWLMSLMHAGLICLQGIKYRGQRGALLDAQQETSTMSQSQGPLTKEDCTHIFNRHIRPPRKYK</sequence>
<dbReference type="PANTHER" id="PTHR31066:SF88">
    <property type="entry name" value="PB1 DOMAIN-CONTAINING PROTEIN"/>
    <property type="match status" value="1"/>
</dbReference>
<proteinExistence type="predicted"/>
<reference evidence="1 2" key="1">
    <citation type="submission" date="2024-02" db="EMBL/GenBank/DDBJ databases">
        <authorList>
            <person name="Vignale AGUSTIN F."/>
            <person name="Sosa J E."/>
            <person name="Modenutti C."/>
        </authorList>
    </citation>
    <scope>NUCLEOTIDE SEQUENCE [LARGE SCALE GENOMIC DNA]</scope>
</reference>